<dbReference type="NCBIfam" id="NF006597">
    <property type="entry name" value="PRK09134.1"/>
    <property type="match status" value="1"/>
</dbReference>
<dbReference type="Gene3D" id="3.40.50.720">
    <property type="entry name" value="NAD(P)-binding Rossmann-like Domain"/>
    <property type="match status" value="1"/>
</dbReference>
<feature type="transmembrane region" description="Helical" evidence="4">
    <location>
        <begin position="25"/>
        <end position="44"/>
    </location>
</feature>
<keyword evidence="4" id="KW-0472">Membrane</keyword>
<evidence type="ECO:0000256" key="1">
    <source>
        <dbReference type="ARBA" id="ARBA00006484"/>
    </source>
</evidence>
<dbReference type="PRINTS" id="PR00081">
    <property type="entry name" value="GDHRDH"/>
</dbReference>
<name>A0A0F5FF78_9HYPH</name>
<evidence type="ECO:0000256" key="4">
    <source>
        <dbReference type="SAM" id="Phobius"/>
    </source>
</evidence>
<protein>
    <submittedName>
        <fullName evidence="5">Short-chain dehydrogenase</fullName>
    </submittedName>
</protein>
<proteinExistence type="inferred from homology"/>
<dbReference type="RefSeq" id="WP_046105253.1">
    <property type="nucleotide sequence ID" value="NZ_JZEY01000061.1"/>
</dbReference>
<accession>A0A0F5FF78</accession>
<dbReference type="Proteomes" id="UP000033649">
    <property type="component" value="Unassembled WGS sequence"/>
</dbReference>
<evidence type="ECO:0000256" key="3">
    <source>
        <dbReference type="RuleBase" id="RU000363"/>
    </source>
</evidence>
<dbReference type="InterPro" id="IPR036291">
    <property type="entry name" value="NAD(P)-bd_dom_sf"/>
</dbReference>
<keyword evidence="4" id="KW-0812">Transmembrane</keyword>
<comment type="caution">
    <text evidence="5">The sequence shown here is derived from an EMBL/GenBank/DDBJ whole genome shotgun (WGS) entry which is preliminary data.</text>
</comment>
<keyword evidence="2" id="KW-0560">Oxidoreductase</keyword>
<keyword evidence="4" id="KW-1133">Transmembrane helix</keyword>
<dbReference type="PRINTS" id="PR00080">
    <property type="entry name" value="SDRFAMILY"/>
</dbReference>
<dbReference type="Pfam" id="PF00106">
    <property type="entry name" value="adh_short"/>
    <property type="match status" value="1"/>
</dbReference>
<dbReference type="GO" id="GO:0016491">
    <property type="term" value="F:oxidoreductase activity"/>
    <property type="evidence" value="ECO:0007669"/>
    <property type="project" value="UniProtKB-KW"/>
</dbReference>
<keyword evidence="6" id="KW-1185">Reference proteome</keyword>
<reference evidence="5 6" key="1">
    <citation type="submission" date="2015-03" db="EMBL/GenBank/DDBJ databases">
        <authorList>
            <person name="Hassan Y."/>
            <person name="Lepp D."/>
            <person name="Li X.-Z."/>
            <person name="Zhou T."/>
        </authorList>
    </citation>
    <scope>NUCLEOTIDE SEQUENCE [LARGE SCALE GENOMIC DNA]</scope>
    <source>
        <strain evidence="5 6">IPL18</strain>
    </source>
</reference>
<dbReference type="InterPro" id="IPR002347">
    <property type="entry name" value="SDR_fam"/>
</dbReference>
<evidence type="ECO:0000256" key="2">
    <source>
        <dbReference type="ARBA" id="ARBA00023002"/>
    </source>
</evidence>
<dbReference type="STRING" id="429727.VE26_10415"/>
<evidence type="ECO:0000313" key="6">
    <source>
        <dbReference type="Proteomes" id="UP000033649"/>
    </source>
</evidence>
<dbReference type="PANTHER" id="PTHR43639:SF1">
    <property type="entry name" value="SHORT-CHAIN DEHYDROGENASE_REDUCTASE FAMILY PROTEIN"/>
    <property type="match status" value="1"/>
</dbReference>
<dbReference type="PANTHER" id="PTHR43639">
    <property type="entry name" value="OXIDOREDUCTASE, SHORT-CHAIN DEHYDROGENASE/REDUCTASE FAMILY (AFU_ORTHOLOGUE AFUA_5G02870)"/>
    <property type="match status" value="1"/>
</dbReference>
<dbReference type="EMBL" id="JZEY01000061">
    <property type="protein sequence ID" value="KKB07225.1"/>
    <property type="molecule type" value="Genomic_DNA"/>
</dbReference>
<dbReference type="SUPFAM" id="SSF51735">
    <property type="entry name" value="NAD(P)-binding Rossmann-fold domains"/>
    <property type="match status" value="1"/>
</dbReference>
<dbReference type="AlphaFoldDB" id="A0A0F5FF78"/>
<comment type="similarity">
    <text evidence="1 3">Belongs to the short-chain dehydrogenases/reductases (SDR) family.</text>
</comment>
<organism evidence="5 6">
    <name type="scientific">Devosia chinhatensis</name>
    <dbReference type="NCBI Taxonomy" id="429727"/>
    <lineage>
        <taxon>Bacteria</taxon>
        <taxon>Pseudomonadati</taxon>
        <taxon>Pseudomonadota</taxon>
        <taxon>Alphaproteobacteria</taxon>
        <taxon>Hyphomicrobiales</taxon>
        <taxon>Devosiaceae</taxon>
        <taxon>Devosia</taxon>
    </lineage>
</organism>
<dbReference type="OrthoDB" id="9786360at2"/>
<evidence type="ECO:0000313" key="5">
    <source>
        <dbReference type="EMBL" id="KKB07225.1"/>
    </source>
</evidence>
<gene>
    <name evidence="5" type="ORF">VE26_10415</name>
</gene>
<dbReference type="PATRIC" id="fig|429727.3.peg.2145"/>
<sequence>MQQTPPTPANQSPQVALVTGAGDRIGAAIAFALAMAGFAVVVHYRTDAEGAKAVQARIRAEGGRAEILKADLAQRSQRAGLIAQAAAFFGPLTLLVNNASIFEPDAARDVDEALWDAHFAVHAEAPVFLARDFAAQLPEGVEGNIVNMIDERVLHPTPAFFSYALSKSVLWTATRTLAQSLAPAIRVNAIGPGPVLPNSRQTQAEFDASVEALPLGRHAGPEAIARGILAILSMPSFTGQMLALDGGEHLEYLPKSAPTPRL</sequence>